<keyword evidence="4" id="KW-1185">Reference proteome</keyword>
<feature type="transmembrane region" description="Helical" evidence="2">
    <location>
        <begin position="155"/>
        <end position="183"/>
    </location>
</feature>
<evidence type="ECO:0000313" key="3">
    <source>
        <dbReference type="EMBL" id="TNN24495.1"/>
    </source>
</evidence>
<accession>A0A4Z2E6U0</accession>
<keyword evidence="2" id="KW-0472">Membrane</keyword>
<dbReference type="OrthoDB" id="8954908at2759"/>
<proteinExistence type="predicted"/>
<gene>
    <name evidence="3" type="primary">Dock3_0</name>
    <name evidence="3" type="ORF">EYF80_065379</name>
</gene>
<evidence type="ECO:0000256" key="1">
    <source>
        <dbReference type="SAM" id="MobiDB-lite"/>
    </source>
</evidence>
<comment type="caution">
    <text evidence="3">The sequence shown here is derived from an EMBL/GenBank/DDBJ whole genome shotgun (WGS) entry which is preliminary data.</text>
</comment>
<dbReference type="Proteomes" id="UP000314294">
    <property type="component" value="Unassembled WGS sequence"/>
</dbReference>
<keyword evidence="2" id="KW-0812">Transmembrane</keyword>
<name>A0A4Z2E6U0_9TELE</name>
<keyword evidence="2" id="KW-1133">Transmembrane helix</keyword>
<feature type="region of interest" description="Disordered" evidence="1">
    <location>
        <begin position="1"/>
        <end position="63"/>
    </location>
</feature>
<evidence type="ECO:0000256" key="2">
    <source>
        <dbReference type="SAM" id="Phobius"/>
    </source>
</evidence>
<dbReference type="EMBL" id="SRLO01015216">
    <property type="protein sequence ID" value="TNN24495.1"/>
    <property type="molecule type" value="Genomic_DNA"/>
</dbReference>
<dbReference type="AlphaFoldDB" id="A0A4Z2E6U0"/>
<protein>
    <submittedName>
        <fullName evidence="3">Dedicator of cytokinesis protein 3</fullName>
    </submittedName>
</protein>
<sequence length="193" mass="20199">MMSSAPSAIRGGSPTERHKHTRELLLLPPRRGQVGGPCKPGSDPNLSVAEKGQRSHTHSDLQDTVRTMKGQRCEFIFLSSPPLLLFLSSSSSPPPLSVLTTPSSWSLDSGTREPLPFLPAHVGGVTAHVGGVTAHVGGVTAPPVPPRNLPHGTRVICCALLCVCVCVSVCVCLCVCVCVCVYVCVCVGLCCCC</sequence>
<organism evidence="3 4">
    <name type="scientific">Liparis tanakae</name>
    <name type="common">Tanaka's snailfish</name>
    <dbReference type="NCBI Taxonomy" id="230148"/>
    <lineage>
        <taxon>Eukaryota</taxon>
        <taxon>Metazoa</taxon>
        <taxon>Chordata</taxon>
        <taxon>Craniata</taxon>
        <taxon>Vertebrata</taxon>
        <taxon>Euteleostomi</taxon>
        <taxon>Actinopterygii</taxon>
        <taxon>Neopterygii</taxon>
        <taxon>Teleostei</taxon>
        <taxon>Neoteleostei</taxon>
        <taxon>Acanthomorphata</taxon>
        <taxon>Eupercaria</taxon>
        <taxon>Perciformes</taxon>
        <taxon>Cottioidei</taxon>
        <taxon>Cottales</taxon>
        <taxon>Liparidae</taxon>
        <taxon>Liparis</taxon>
    </lineage>
</organism>
<reference evidence="3 4" key="1">
    <citation type="submission" date="2019-03" db="EMBL/GenBank/DDBJ databases">
        <title>First draft genome of Liparis tanakae, snailfish: a comprehensive survey of snailfish specific genes.</title>
        <authorList>
            <person name="Kim W."/>
            <person name="Song I."/>
            <person name="Jeong J.-H."/>
            <person name="Kim D."/>
            <person name="Kim S."/>
            <person name="Ryu S."/>
            <person name="Song J.Y."/>
            <person name="Lee S.K."/>
        </authorList>
    </citation>
    <scope>NUCLEOTIDE SEQUENCE [LARGE SCALE GENOMIC DNA]</scope>
    <source>
        <tissue evidence="3">Muscle</tissue>
    </source>
</reference>
<evidence type="ECO:0000313" key="4">
    <source>
        <dbReference type="Proteomes" id="UP000314294"/>
    </source>
</evidence>
<feature type="compositionally biased region" description="Basic and acidic residues" evidence="1">
    <location>
        <begin position="51"/>
        <end position="63"/>
    </location>
</feature>